<dbReference type="PROSITE" id="PS51257">
    <property type="entry name" value="PROKAR_LIPOPROTEIN"/>
    <property type="match status" value="1"/>
</dbReference>
<dbReference type="EMBL" id="BQXS01005815">
    <property type="protein sequence ID" value="GKT15006.1"/>
    <property type="molecule type" value="Genomic_DNA"/>
</dbReference>
<name>A0ABQ5JSD2_9EUKA</name>
<comment type="caution">
    <text evidence="1">The sequence shown here is derived from an EMBL/GenBank/DDBJ whole genome shotgun (WGS) entry which is preliminary data.</text>
</comment>
<gene>
    <name evidence="1" type="ORF">ADUPG1_004070</name>
</gene>
<evidence type="ECO:0000313" key="2">
    <source>
        <dbReference type="Proteomes" id="UP001057375"/>
    </source>
</evidence>
<organism evidence="1 2">
    <name type="scientific">Aduncisulcus paluster</name>
    <dbReference type="NCBI Taxonomy" id="2918883"/>
    <lineage>
        <taxon>Eukaryota</taxon>
        <taxon>Metamonada</taxon>
        <taxon>Carpediemonas-like organisms</taxon>
        <taxon>Aduncisulcus</taxon>
    </lineage>
</organism>
<keyword evidence="2" id="KW-1185">Reference proteome</keyword>
<proteinExistence type="predicted"/>
<feature type="non-terminal residue" evidence="1">
    <location>
        <position position="68"/>
    </location>
</feature>
<sequence length="68" mass="7524">MTGKQMCILGYSSSTLSCGCRSAWYMSSDACDTLYAVHIPNDEVRKDVCNYAEGTHSWCDATKFEIAT</sequence>
<accession>A0ABQ5JSD2</accession>
<dbReference type="Proteomes" id="UP001057375">
    <property type="component" value="Unassembled WGS sequence"/>
</dbReference>
<evidence type="ECO:0000313" key="1">
    <source>
        <dbReference type="EMBL" id="GKT15006.1"/>
    </source>
</evidence>
<protein>
    <submittedName>
        <fullName evidence="1">Uncharacterized protein</fullName>
    </submittedName>
</protein>
<reference evidence="1" key="1">
    <citation type="submission" date="2022-03" db="EMBL/GenBank/DDBJ databases">
        <title>Draft genome sequence of Aduncisulcus paluster, a free-living microaerophilic Fornicata.</title>
        <authorList>
            <person name="Yuyama I."/>
            <person name="Kume K."/>
            <person name="Tamura T."/>
            <person name="Inagaki Y."/>
            <person name="Hashimoto T."/>
        </authorList>
    </citation>
    <scope>NUCLEOTIDE SEQUENCE</scope>
    <source>
        <strain evidence="1">NY0171</strain>
    </source>
</reference>